<dbReference type="PANTHER" id="PTHR31111:SF138">
    <property type="entry name" value="F-BOX ASSOCIATED DOMAIN-CONTAINING PROTEIN"/>
    <property type="match status" value="1"/>
</dbReference>
<name>A0A445LN55_GLYSO</name>
<dbReference type="Pfam" id="PF12937">
    <property type="entry name" value="F-box-like"/>
    <property type="match status" value="1"/>
</dbReference>
<feature type="domain" description="F-box associated beta-propeller type 3" evidence="1">
    <location>
        <begin position="108"/>
        <end position="404"/>
    </location>
</feature>
<organism evidence="3 4">
    <name type="scientific">Glycine soja</name>
    <name type="common">Wild soybean</name>
    <dbReference type="NCBI Taxonomy" id="3848"/>
    <lineage>
        <taxon>Eukaryota</taxon>
        <taxon>Viridiplantae</taxon>
        <taxon>Streptophyta</taxon>
        <taxon>Embryophyta</taxon>
        <taxon>Tracheophyta</taxon>
        <taxon>Spermatophyta</taxon>
        <taxon>Magnoliopsida</taxon>
        <taxon>eudicotyledons</taxon>
        <taxon>Gunneridae</taxon>
        <taxon>Pentapetalae</taxon>
        <taxon>rosids</taxon>
        <taxon>fabids</taxon>
        <taxon>Fabales</taxon>
        <taxon>Fabaceae</taxon>
        <taxon>Papilionoideae</taxon>
        <taxon>50 kb inversion clade</taxon>
        <taxon>NPAAA clade</taxon>
        <taxon>indigoferoid/millettioid clade</taxon>
        <taxon>Phaseoleae</taxon>
        <taxon>Glycine</taxon>
        <taxon>Glycine subgen. Soja</taxon>
    </lineage>
</organism>
<dbReference type="Gramene" id="XM_028348697.1">
    <property type="protein sequence ID" value="XP_028204498.1"/>
    <property type="gene ID" value="LOC114388281"/>
</dbReference>
<dbReference type="Gene3D" id="1.20.1280.50">
    <property type="match status" value="1"/>
</dbReference>
<gene>
    <name evidence="3" type="ORF">D0Y65_003760</name>
</gene>
<dbReference type="InterPro" id="IPR036047">
    <property type="entry name" value="F-box-like_dom_sf"/>
</dbReference>
<evidence type="ECO:0000259" key="1">
    <source>
        <dbReference type="Pfam" id="PF08268"/>
    </source>
</evidence>
<protein>
    <submittedName>
        <fullName evidence="3">F-box protein</fullName>
    </submittedName>
</protein>
<dbReference type="InterPro" id="IPR017451">
    <property type="entry name" value="F-box-assoc_interact_dom"/>
</dbReference>
<dbReference type="SUPFAM" id="SSF81383">
    <property type="entry name" value="F-box domain"/>
    <property type="match status" value="1"/>
</dbReference>
<evidence type="ECO:0000259" key="2">
    <source>
        <dbReference type="Pfam" id="PF12937"/>
    </source>
</evidence>
<accession>A0A445LN55</accession>
<dbReference type="InterPro" id="IPR013187">
    <property type="entry name" value="F-box-assoc_dom_typ3"/>
</dbReference>
<dbReference type="AlphaFoldDB" id="A0A445LN55"/>
<proteinExistence type="predicted"/>
<dbReference type="PANTHER" id="PTHR31111">
    <property type="entry name" value="BNAA05G37150D PROTEIN-RELATED"/>
    <property type="match status" value="1"/>
</dbReference>
<dbReference type="Pfam" id="PF08268">
    <property type="entry name" value="FBA_3"/>
    <property type="match status" value="1"/>
</dbReference>
<dbReference type="EMBL" id="QZWG01000002">
    <property type="protein sequence ID" value="RZC24719.1"/>
    <property type="molecule type" value="Genomic_DNA"/>
</dbReference>
<evidence type="ECO:0000313" key="4">
    <source>
        <dbReference type="Proteomes" id="UP000289340"/>
    </source>
</evidence>
<evidence type="ECO:0000313" key="3">
    <source>
        <dbReference type="EMBL" id="RZC24719.1"/>
    </source>
</evidence>
<sequence length="422" mass="47871">MMEREKGLPLMISNTNLSSSSSSVMRVNKNLPDEIMLFKILPLLPSKTLIRFRCVCKLWDCFIRDPSFLHLRKLTNNPTHHFLFLSPNQNSSHPFLYGAPHPNNSIVTTPLRPSILFALPNNLQISETNVQCVNGLLCFYPRSHVSFYSHADAFTLIANPTTREIITLPSDNYYSVKANSEFFASTHFGYDPVRDQFKVLRFLKYQATLQVKVFTLGRDTSWRLVTAETPFAMLHLENLLSSHGNSSSLCVNGAIYWRHLDGLLMFDVAAEQFREILVPSGDGSVLGFSLYPDLREIDGCLCLVGFSNHGLKLWILRDYQAQLWEHETGDLRAGPKASLAVGPILGDLPPLYPLCRVPTGEILLLPHYVPTGVERVNFRAIYYDMDTKSSRSAVIMEMPLTWTTTFREVGIVFCQESFRLLK</sequence>
<dbReference type="NCBIfam" id="TIGR01640">
    <property type="entry name" value="F_box_assoc_1"/>
    <property type="match status" value="1"/>
</dbReference>
<reference evidence="3 4" key="1">
    <citation type="submission" date="2018-09" db="EMBL/GenBank/DDBJ databases">
        <title>A high-quality reference genome of wild soybean provides a powerful tool to mine soybean genomes.</title>
        <authorList>
            <person name="Xie M."/>
            <person name="Chung C.Y.L."/>
            <person name="Li M.-W."/>
            <person name="Wong F.-L."/>
            <person name="Chan T.-F."/>
            <person name="Lam H.-M."/>
        </authorList>
    </citation>
    <scope>NUCLEOTIDE SEQUENCE [LARGE SCALE GENOMIC DNA]</scope>
    <source>
        <strain evidence="4">cv. W05</strain>
        <tissue evidence="3">Hypocotyl of etiolated seedlings</tissue>
    </source>
</reference>
<dbReference type="Proteomes" id="UP000289340">
    <property type="component" value="Chromosome 2"/>
</dbReference>
<dbReference type="InterPro" id="IPR001810">
    <property type="entry name" value="F-box_dom"/>
</dbReference>
<keyword evidence="4" id="KW-1185">Reference proteome</keyword>
<feature type="domain" description="F-box" evidence="2">
    <location>
        <begin position="30"/>
        <end position="68"/>
    </location>
</feature>
<comment type="caution">
    <text evidence="3">The sequence shown here is derived from an EMBL/GenBank/DDBJ whole genome shotgun (WGS) entry which is preliminary data.</text>
</comment>